<keyword evidence="3" id="KW-1185">Reference proteome</keyword>
<feature type="non-terminal residue" evidence="2">
    <location>
        <position position="1"/>
    </location>
</feature>
<dbReference type="AlphaFoldDB" id="A0A9W8TD91"/>
<dbReference type="EMBL" id="JAPEUR010000476">
    <property type="protein sequence ID" value="KAJ4308953.1"/>
    <property type="molecule type" value="Genomic_DNA"/>
</dbReference>
<gene>
    <name evidence="2" type="ORF">N0V84_011788</name>
</gene>
<name>A0A9W8TD91_9HYPO</name>
<evidence type="ECO:0000313" key="2">
    <source>
        <dbReference type="EMBL" id="KAJ4308953.1"/>
    </source>
</evidence>
<protein>
    <submittedName>
        <fullName evidence="2">Uncharacterized protein</fullName>
    </submittedName>
</protein>
<dbReference type="Proteomes" id="UP001140502">
    <property type="component" value="Unassembled WGS sequence"/>
</dbReference>
<sequence length="191" mass="21649">KHLKTIHECNCPGYTCTKPRHLPRDLIDRLILISLDTKYTATNRWVRMYKAAFPTRRRVPGPCVPRVNQTLSLAKNPGSVFKATMINRLARAECLSVEEAAKELRRFLNRLPLFYDVITWPEVWRRDSAPPSVNDESGDEQEESDMRSVGVAEPLAYEATDYSIQEDDGPADEVPDTQTEQETDPSAPSST</sequence>
<evidence type="ECO:0000256" key="1">
    <source>
        <dbReference type="SAM" id="MobiDB-lite"/>
    </source>
</evidence>
<accession>A0A9W8TD91</accession>
<proteinExistence type="predicted"/>
<organism evidence="2 3">
    <name type="scientific">Fusarium piperis</name>
    <dbReference type="NCBI Taxonomy" id="1435070"/>
    <lineage>
        <taxon>Eukaryota</taxon>
        <taxon>Fungi</taxon>
        <taxon>Dikarya</taxon>
        <taxon>Ascomycota</taxon>
        <taxon>Pezizomycotina</taxon>
        <taxon>Sordariomycetes</taxon>
        <taxon>Hypocreomycetidae</taxon>
        <taxon>Hypocreales</taxon>
        <taxon>Nectriaceae</taxon>
        <taxon>Fusarium</taxon>
        <taxon>Fusarium solani species complex</taxon>
    </lineage>
</organism>
<comment type="caution">
    <text evidence="2">The sequence shown here is derived from an EMBL/GenBank/DDBJ whole genome shotgun (WGS) entry which is preliminary data.</text>
</comment>
<feature type="compositionally biased region" description="Acidic residues" evidence="1">
    <location>
        <begin position="164"/>
        <end position="183"/>
    </location>
</feature>
<evidence type="ECO:0000313" key="3">
    <source>
        <dbReference type="Proteomes" id="UP001140502"/>
    </source>
</evidence>
<feature type="region of interest" description="Disordered" evidence="1">
    <location>
        <begin position="126"/>
        <end position="191"/>
    </location>
</feature>
<reference evidence="2" key="1">
    <citation type="submission" date="2022-10" db="EMBL/GenBank/DDBJ databases">
        <title>Tapping the CABI collections for fungal endophytes: first genome assemblies for Collariella, Neodidymelliopsis, Ascochyta clinopodiicola, Didymella pomorum, Didymosphaeria variabile, Neocosmospora piperis and Neocucurbitaria cava.</title>
        <authorList>
            <person name="Hill R."/>
        </authorList>
    </citation>
    <scope>NUCLEOTIDE SEQUENCE</scope>
    <source>
        <strain evidence="2">IMI 366586</strain>
    </source>
</reference>
<dbReference type="OrthoDB" id="5080664at2759"/>